<dbReference type="AlphaFoldDB" id="A0A381YQ84"/>
<dbReference type="GO" id="GO:0005886">
    <property type="term" value="C:plasma membrane"/>
    <property type="evidence" value="ECO:0007669"/>
    <property type="project" value="TreeGrafter"/>
</dbReference>
<evidence type="ECO:0000259" key="1">
    <source>
        <dbReference type="Pfam" id="PF01814"/>
    </source>
</evidence>
<sequence>MIEQLPDGHIIKTMFTEHEHILTILDELQILGEQLSSKDHSNNEKLLPQINQLSIKLISAEPHHQREEDVLFPALELLGIIGPPHVMKQEHGLIRNLKHQLKKETVGFGNNWKGQVNSLSYLIIELCDTLRQHIHKENHILYPMAIQAITEDSQWDKMKIKCDEIGNCCFCPNDNQIIHPENNSKSIVGKCE</sequence>
<name>A0A381YQ84_9ZZZZ</name>
<dbReference type="Pfam" id="PF01814">
    <property type="entry name" value="Hemerythrin"/>
    <property type="match status" value="1"/>
</dbReference>
<dbReference type="PANTHER" id="PTHR39966">
    <property type="entry name" value="BLL2471 PROTEIN-RELATED"/>
    <property type="match status" value="1"/>
</dbReference>
<accession>A0A381YQ84</accession>
<dbReference type="InterPro" id="IPR012312">
    <property type="entry name" value="Hemerythrin-like"/>
</dbReference>
<evidence type="ECO:0000313" key="2">
    <source>
        <dbReference type="EMBL" id="SVA79139.1"/>
    </source>
</evidence>
<gene>
    <name evidence="2" type="ORF">METZ01_LOCUS131993</name>
</gene>
<dbReference type="PANTHER" id="PTHR39966:SF3">
    <property type="entry name" value="DUF438 DOMAIN-CONTAINING PROTEIN"/>
    <property type="match status" value="1"/>
</dbReference>
<dbReference type="Gene3D" id="1.20.120.520">
    <property type="entry name" value="nmb1532 protein domain like"/>
    <property type="match status" value="1"/>
</dbReference>
<reference evidence="2" key="1">
    <citation type="submission" date="2018-05" db="EMBL/GenBank/DDBJ databases">
        <authorList>
            <person name="Lanie J.A."/>
            <person name="Ng W.-L."/>
            <person name="Kazmierczak K.M."/>
            <person name="Andrzejewski T.M."/>
            <person name="Davidsen T.M."/>
            <person name="Wayne K.J."/>
            <person name="Tettelin H."/>
            <person name="Glass J.I."/>
            <person name="Rusch D."/>
            <person name="Podicherti R."/>
            <person name="Tsui H.-C.T."/>
            <person name="Winkler M.E."/>
        </authorList>
    </citation>
    <scope>NUCLEOTIDE SEQUENCE</scope>
</reference>
<protein>
    <recommendedName>
        <fullName evidence="1">Hemerythrin-like domain-containing protein</fullName>
    </recommendedName>
</protein>
<organism evidence="2">
    <name type="scientific">marine metagenome</name>
    <dbReference type="NCBI Taxonomy" id="408172"/>
    <lineage>
        <taxon>unclassified sequences</taxon>
        <taxon>metagenomes</taxon>
        <taxon>ecological metagenomes</taxon>
    </lineage>
</organism>
<dbReference type="EMBL" id="UINC01018778">
    <property type="protein sequence ID" value="SVA79139.1"/>
    <property type="molecule type" value="Genomic_DNA"/>
</dbReference>
<proteinExistence type="predicted"/>
<feature type="domain" description="Hemerythrin-like" evidence="1">
    <location>
        <begin position="9"/>
        <end position="145"/>
    </location>
</feature>